<protein>
    <submittedName>
        <fullName evidence="2">Uncharacterized protein</fullName>
    </submittedName>
</protein>
<reference evidence="2" key="1">
    <citation type="submission" date="2024-06" db="UniProtKB">
        <authorList>
            <consortium name="Ensembl"/>
        </authorList>
    </citation>
    <scope>IDENTIFICATION</scope>
</reference>
<name>M3XYA6_MUSPF</name>
<dbReference type="HOGENOM" id="CLU_2249208_0_0_1"/>
<sequence length="104" mass="11953">MKLDKIPKGVNANRREPRMKLAKETEKEQPVKEENQKRSAWKQSEDSVSRRSKCLYLSSPTSPLLCKYPTSRKTDKMTPLVLVESINQARPRLLEGIFTLALLP</sequence>
<dbReference type="AlphaFoldDB" id="M3XYA6"/>
<evidence type="ECO:0000313" key="2">
    <source>
        <dbReference type="Ensembl" id="ENSMPUP00000004057.1"/>
    </source>
</evidence>
<accession>M3XYA6</accession>
<dbReference type="EMBL" id="AEYP01031878">
    <property type="status" value="NOT_ANNOTATED_CDS"/>
    <property type="molecule type" value="Genomic_DNA"/>
</dbReference>
<dbReference type="Ensembl" id="ENSMPUT00000004130.1">
    <property type="protein sequence ID" value="ENSMPUP00000004057.1"/>
    <property type="gene ID" value="ENSMPUG00000004091.1"/>
</dbReference>
<organism evidence="2">
    <name type="scientific">Mustela putorius furo</name>
    <name type="common">European domestic ferret</name>
    <name type="synonym">Mustela furo</name>
    <dbReference type="NCBI Taxonomy" id="9669"/>
    <lineage>
        <taxon>Eukaryota</taxon>
        <taxon>Metazoa</taxon>
        <taxon>Chordata</taxon>
        <taxon>Craniata</taxon>
        <taxon>Vertebrata</taxon>
        <taxon>Euteleostomi</taxon>
        <taxon>Mammalia</taxon>
        <taxon>Eutheria</taxon>
        <taxon>Laurasiatheria</taxon>
        <taxon>Carnivora</taxon>
        <taxon>Caniformia</taxon>
        <taxon>Musteloidea</taxon>
        <taxon>Mustelidae</taxon>
        <taxon>Mustelinae</taxon>
        <taxon>Mustela</taxon>
    </lineage>
</organism>
<evidence type="ECO:0000256" key="1">
    <source>
        <dbReference type="SAM" id="MobiDB-lite"/>
    </source>
</evidence>
<feature type="region of interest" description="Disordered" evidence="1">
    <location>
        <begin position="1"/>
        <end position="49"/>
    </location>
</feature>
<proteinExistence type="predicted"/>
<dbReference type="InParanoid" id="M3XYA6"/>